<feature type="signal peptide" evidence="4">
    <location>
        <begin position="1"/>
        <end position="36"/>
    </location>
</feature>
<dbReference type="InterPro" id="IPR011042">
    <property type="entry name" value="6-blade_b-propeller_TolB-like"/>
</dbReference>
<comment type="caution">
    <text evidence="10">The sequence shown here is derived from an EMBL/GenBank/DDBJ whole genome shotgun (WGS) entry which is preliminary data.</text>
</comment>
<keyword evidence="3 4" id="KW-0732">Signal</keyword>
<evidence type="ECO:0000259" key="7">
    <source>
        <dbReference type="Pfam" id="PF13205"/>
    </source>
</evidence>
<dbReference type="SUPFAM" id="SSF50952">
    <property type="entry name" value="Soluble quinoprotein glucose dehydrogenase"/>
    <property type="match status" value="1"/>
</dbReference>
<feature type="domain" description="Carbohydrate-binding module family 96" evidence="9">
    <location>
        <begin position="1354"/>
        <end position="1517"/>
    </location>
</feature>
<dbReference type="SUPFAM" id="SSF49785">
    <property type="entry name" value="Galactose-binding domain-like"/>
    <property type="match status" value="2"/>
</dbReference>
<dbReference type="Gene3D" id="2.60.40.1220">
    <property type="match status" value="1"/>
</dbReference>
<dbReference type="Pfam" id="PF07995">
    <property type="entry name" value="GSDH"/>
    <property type="match status" value="1"/>
</dbReference>
<comment type="subcellular location">
    <subcellularLocation>
        <location evidence="1">Secreted</location>
    </subcellularLocation>
</comment>
<dbReference type="Gene3D" id="2.60.120.430">
    <property type="entry name" value="Galactose-binding lectin"/>
    <property type="match status" value="2"/>
</dbReference>
<dbReference type="InterPro" id="IPR026444">
    <property type="entry name" value="Secre_tail"/>
</dbReference>
<dbReference type="NCBIfam" id="NF033679">
    <property type="entry name" value="DNRLRE_dom"/>
    <property type="match status" value="2"/>
</dbReference>
<evidence type="ECO:0000313" key="11">
    <source>
        <dbReference type="Proteomes" id="UP001155483"/>
    </source>
</evidence>
<dbReference type="InterPro" id="IPR014755">
    <property type="entry name" value="Cu-Rt/internalin_Ig-like"/>
</dbReference>
<evidence type="ECO:0000259" key="6">
    <source>
        <dbReference type="Pfam" id="PF11721"/>
    </source>
</evidence>
<accession>A0A9X2XTE1</accession>
<dbReference type="Pfam" id="PF11721">
    <property type="entry name" value="Malectin"/>
    <property type="match status" value="1"/>
</dbReference>
<dbReference type="Gene3D" id="2.120.10.30">
    <property type="entry name" value="TolB, C-terminal domain"/>
    <property type="match status" value="1"/>
</dbReference>
<name>A0A9X2XTE1_9BACT</name>
<keyword evidence="11" id="KW-1185">Reference proteome</keyword>
<feature type="domain" description="Malectin" evidence="6">
    <location>
        <begin position="1980"/>
        <end position="2129"/>
    </location>
</feature>
<dbReference type="NCBIfam" id="TIGR04183">
    <property type="entry name" value="Por_Secre_tail"/>
    <property type="match status" value="1"/>
</dbReference>
<dbReference type="PANTHER" id="PTHR19328">
    <property type="entry name" value="HEDGEHOG-INTERACTING PROTEIN"/>
    <property type="match status" value="1"/>
</dbReference>
<feature type="domain" description="Carbohydrate-binding module family 96" evidence="9">
    <location>
        <begin position="42"/>
        <end position="207"/>
    </location>
</feature>
<evidence type="ECO:0000259" key="5">
    <source>
        <dbReference type="Pfam" id="PF07995"/>
    </source>
</evidence>
<proteinExistence type="predicted"/>
<reference evidence="10" key="2">
    <citation type="submission" date="2023-04" db="EMBL/GenBank/DDBJ databases">
        <title>Paracnuella aquatica gen. nov., sp. nov., a member of the family Chitinophagaceae isolated from a hot spring.</title>
        <authorList>
            <person name="Wang C."/>
        </authorList>
    </citation>
    <scope>NUCLEOTIDE SEQUENCE</scope>
    <source>
        <strain evidence="10">LB-8</strain>
    </source>
</reference>
<dbReference type="GO" id="GO:0005576">
    <property type="term" value="C:extracellular region"/>
    <property type="evidence" value="ECO:0007669"/>
    <property type="project" value="UniProtKB-SubCell"/>
</dbReference>
<evidence type="ECO:0000256" key="4">
    <source>
        <dbReference type="SAM" id="SignalP"/>
    </source>
</evidence>
<dbReference type="PANTHER" id="PTHR19328:SF75">
    <property type="entry name" value="ALDOSE SUGAR DEHYDROGENASE YLII"/>
    <property type="match status" value="1"/>
</dbReference>
<evidence type="ECO:0000256" key="2">
    <source>
        <dbReference type="ARBA" id="ARBA00022525"/>
    </source>
</evidence>
<feature type="chain" id="PRO_5040767516" evidence="4">
    <location>
        <begin position="37"/>
        <end position="2243"/>
    </location>
</feature>
<dbReference type="Gene3D" id="2.60.40.10">
    <property type="entry name" value="Immunoglobulins"/>
    <property type="match status" value="3"/>
</dbReference>
<dbReference type="Pfam" id="PF13205">
    <property type="entry name" value="Big_5"/>
    <property type="match status" value="1"/>
</dbReference>
<gene>
    <name evidence="10" type="ORF">OCK74_04000</name>
</gene>
<organism evidence="10 11">
    <name type="scientific">Paraflavisolibacter caeni</name>
    <dbReference type="NCBI Taxonomy" id="2982496"/>
    <lineage>
        <taxon>Bacteria</taxon>
        <taxon>Pseudomonadati</taxon>
        <taxon>Bacteroidota</taxon>
        <taxon>Chitinophagia</taxon>
        <taxon>Chitinophagales</taxon>
        <taxon>Chitinophagaceae</taxon>
        <taxon>Paraflavisolibacter</taxon>
    </lineage>
</organism>
<feature type="domain" description="SbsA Ig-like" evidence="7">
    <location>
        <begin position="496"/>
        <end position="603"/>
    </location>
</feature>
<dbReference type="InterPro" id="IPR021720">
    <property type="entry name" value="Malectin_dom"/>
</dbReference>
<feature type="domain" description="Glucose/Sorbosone dehydrogenase" evidence="5">
    <location>
        <begin position="717"/>
        <end position="897"/>
    </location>
</feature>
<dbReference type="EMBL" id="JAOTIF010000001">
    <property type="protein sequence ID" value="MCU7548260.1"/>
    <property type="molecule type" value="Genomic_DNA"/>
</dbReference>
<sequence length="2243" mass="241703">MIRDIFTLFNRFQVASYSKLFFLVFCCSLLTTTVLAQSSFDTTTVTPAGDAYVRDGSYAAINYGTDPTLVLKTNTTTATGFKRYSFLKFALTGVTDSIVSAKLRVYGNNTENTALIYMSCFGVANDSWNETSINWNNMPASSGAALSTVGVNSQLQYYELDVTNFVKSQFAGDKIASFVLKDTLKQNKTLTFNSKEQVLNRPQLVIITENTGGQTENAILFNQSTQNADVEQGGTQSLLEFISTSNNVPVNAQLNAIDANGSVPAWLSVNGNVLNGINYTTGSEITFDFDATNLSIGKYSAKVVASAPGYQNATLDIFLTVKAGSNGTPVNLKINFQDAATTPPAGWIRDFGEPFGLRTGANQGSGNTYGWVKRSDNTPLNLTQYGRKRTTPSDILLATFMHMQPTSTIEGKWEIQAANGNYDVTVSVGDGSYIDSKHYINVEGVPAIVNFVPTTSTRFKSATISVTVADGLLTVDQIGGTNTKINYIIIQPSTSARPSVVLVSPEHGSQNVSENTSISTSILNLPNGGVNNNTLTSSSVYLSEQGTNTHVPAHANGTAGGDAITLVPDNPLKLNTSYVFTITDSVKDLSGASFIPYSSTFTTTAVSTQALLNVKFDHIKLSNTVGRHSSLTIGPDGKLYALSIDGVIKRFVINPDGTLQDPELLFSLQDAYGSRTPRLAIGFTFDPSSTANNLIAYVTHGSFMFVDAPDWDGKLTRLSGNNLQNVQDLLINLPRSAKDHLTNSIAFGPDGAMYINQGSNSAMGLADLTWESRDEHLLTGAVLRLDLTKLGTLPLNVKTAEGGTYNPYAPNAPLTIYASGVRNAYDLVWHSNGELYVPTNGSAAGGNSPASVAGTIRPDGTPYNGPSIPALTNVQQTMKDFLFRVKPGGYYGHPNPSRGEYVLNGGNPTTSIDPGQTDAYPIGIAPDANWRGYAFDFQANKSPDGAIEYKSNTFNGALKGKLLVVRYSQNDDIVTLTPGGANNDIISYNDGASIQGFTGFIDPLDLTEDVRNGNIYVSEYGGEGIITLLRPQGSTTTVGNLITVKPMKIYDNDVIGGAVGINRVVKIKNTSDTSVLTVSGISLTGTNADQFVLGNLPTFPAGINPGDSISISVAFNPSTVGLKTASVDIASNDANNPTVSVALRGIGTSGTGGTNEPSLQALLNLLEIPISVGDDNAATTVINSSTSLQKAPLLGDEVSIQKFVKADTGVVTIEPLAVFGPTTNNPVVGMGWYNSGDSTSKHELLTVSNNPVSNGQTVNVNFTGTLSYDPGTASFGFYSRWPFFSNRHLYSEDSLNTFTGSIPHHVRVYPYKNTSGVEVPFTYLVAFEETTTGIDFQDIVFVVKNVKTAAQAATVNIEPIADAYVRNGTYANTNYGSDTALVVKGATASSFTRQSYLKFPLNSVNDVVSAKLRIYGRNTESTANVKVTVHGVADDSWTEGVINYNNAPGAATTSIGSLDINDVAKYYELDVTNTVKAQFAADKIASFVLKDSANQNKTISFNSKENAFNQPQLIITTTSEVPAGNTLLFVENLDKFPSNELYVASRIQTPWTRDTVAPFTYNANHDTVRIRIHNKGINPLVVSKLILSNQKDWKLFKLKGVDYTPSAIPVVVNPGTFADLQVLFIADDSVTTARNKFLQDNITIVSNDDNAPFKTLALNGFWQRQGEDVFEPSAQAIINVFGFKTKTGFSSTDPDDGDPSKPKGDEILSSYFVRADASKPITIRQMSAYHGCCTFTETFRWHLKGSNTLNAVFTHIGRDAQSMLPRRSLPTNPAEGSFTPTGAFGFRIGSQDWTDTLKNTGHKIGIRVWKAYDANGQIIPNTYIVSNDYLGTQFTNFDYNDNTYYVTNIRPEIGTAYYSALSATPSAVDFGEHLLQSTNSFTLNLKSLGQTYANGSSDPDITISSVAIVGDNKSEFTAAMPVSTTLSPQATTSLTIGFNPISEGLKIADLLIYYNNSNSPLRVPLYGIGKATGTTVSVPFRIKSGSSSNVTVNGNTWVSDVPYAFDNLEPFTNSQLTQISATDEDALYLIEQSSNADKKPFRYEIPIANGSYVVRLHFAEIYWGNPGAGLVGGPGSRVMSVNVENQPKLINFDVAQQVGSASALIKNIPVTVSDGKLNIDFSATVNRPMVCAVEVYQFSSTPSLITNARTDNLGMDNGLVKPIVYPNPLNKKFFIQFQSVYKNISLQIVDMTGRVFELSKPSFIVSGSTMEVDVSKFNFKPGVYFLKINSRERKTEVVKLLIR</sequence>
<dbReference type="InterPro" id="IPR055372">
    <property type="entry name" value="CBM96"/>
</dbReference>
<feature type="domain" description="Secretion system C-terminal sorting" evidence="8">
    <location>
        <begin position="2164"/>
        <end position="2242"/>
    </location>
</feature>
<keyword evidence="2" id="KW-0964">Secreted</keyword>
<dbReference type="NCBIfam" id="NF012200">
    <property type="entry name" value="choice_anch_D"/>
    <property type="match status" value="2"/>
</dbReference>
<evidence type="ECO:0000256" key="1">
    <source>
        <dbReference type="ARBA" id="ARBA00004613"/>
    </source>
</evidence>
<evidence type="ECO:0000256" key="3">
    <source>
        <dbReference type="ARBA" id="ARBA00022729"/>
    </source>
</evidence>
<reference evidence="10" key="1">
    <citation type="submission" date="2022-09" db="EMBL/GenBank/DDBJ databases">
        <authorList>
            <person name="Yuan C."/>
            <person name="Ke Z."/>
        </authorList>
    </citation>
    <scope>NUCLEOTIDE SEQUENCE</scope>
    <source>
        <strain evidence="10">LB-8</strain>
    </source>
</reference>
<protein>
    <submittedName>
        <fullName evidence="10">DNRLRE domain-containing protein</fullName>
    </submittedName>
</protein>
<dbReference type="Proteomes" id="UP001155483">
    <property type="component" value="Unassembled WGS sequence"/>
</dbReference>
<dbReference type="InterPro" id="IPR011041">
    <property type="entry name" value="Quinoprot_gluc/sorb_DH_b-prop"/>
</dbReference>
<dbReference type="InterPro" id="IPR012938">
    <property type="entry name" value="Glc/Sorbosone_DH"/>
</dbReference>
<dbReference type="InterPro" id="IPR008979">
    <property type="entry name" value="Galactose-bd-like_sf"/>
</dbReference>
<dbReference type="Pfam" id="PF18962">
    <property type="entry name" value="Por_Secre_tail"/>
    <property type="match status" value="1"/>
</dbReference>
<evidence type="ECO:0000313" key="10">
    <source>
        <dbReference type="EMBL" id="MCU7548260.1"/>
    </source>
</evidence>
<dbReference type="InterPro" id="IPR013783">
    <property type="entry name" value="Ig-like_fold"/>
</dbReference>
<evidence type="ECO:0000259" key="9">
    <source>
        <dbReference type="Pfam" id="PF24517"/>
    </source>
</evidence>
<dbReference type="InterPro" id="IPR032812">
    <property type="entry name" value="SbsA_Ig"/>
</dbReference>
<dbReference type="Pfam" id="PF24517">
    <property type="entry name" value="CBM96"/>
    <property type="match status" value="2"/>
</dbReference>
<evidence type="ECO:0000259" key="8">
    <source>
        <dbReference type="Pfam" id="PF18962"/>
    </source>
</evidence>
<dbReference type="RefSeq" id="WP_279295704.1">
    <property type="nucleotide sequence ID" value="NZ_JAOTIF010000001.1"/>
</dbReference>